<accession>A0A4R3L514</accession>
<organism evidence="3 4">
    <name type="scientific">Hazenella coriacea</name>
    <dbReference type="NCBI Taxonomy" id="1179467"/>
    <lineage>
        <taxon>Bacteria</taxon>
        <taxon>Bacillati</taxon>
        <taxon>Bacillota</taxon>
        <taxon>Bacilli</taxon>
        <taxon>Bacillales</taxon>
        <taxon>Thermoactinomycetaceae</taxon>
        <taxon>Hazenella</taxon>
    </lineage>
</organism>
<keyword evidence="1" id="KW-0472">Membrane</keyword>
<dbReference type="OrthoDB" id="2435598at2"/>
<evidence type="ECO:0000313" key="4">
    <source>
        <dbReference type="Proteomes" id="UP000294937"/>
    </source>
</evidence>
<keyword evidence="1" id="KW-1133">Transmembrane helix</keyword>
<protein>
    <submittedName>
        <fullName evidence="3">Uncharacterized protein DUF4129</fullName>
    </submittedName>
</protein>
<comment type="caution">
    <text evidence="3">The sequence shown here is derived from an EMBL/GenBank/DDBJ whole genome shotgun (WGS) entry which is preliminary data.</text>
</comment>
<dbReference type="Proteomes" id="UP000294937">
    <property type="component" value="Unassembled WGS sequence"/>
</dbReference>
<feature type="transmembrane region" description="Helical" evidence="1">
    <location>
        <begin position="54"/>
        <end position="78"/>
    </location>
</feature>
<gene>
    <name evidence="3" type="ORF">EDD58_10579</name>
</gene>
<dbReference type="Pfam" id="PF13559">
    <property type="entry name" value="DUF4129"/>
    <property type="match status" value="1"/>
</dbReference>
<sequence length="207" mass="24240">MIPISADVEQAKKQLSEILSDPEFGRKNPNSDSLNLDRSPFKFPDWNLSLPEEMIWGVYIFIGVIVLLLFIWVVRIIWVQRLFNKSSSTRKSSASKGFELGFHDGWERSKQMAAEGNYRMAIRFLFQYILHFTGDKRKIILQIDKTNGEYRKEIQQTWAIQAGPFRSLTSQFDEVWYGQKQATEHDFQEYQQEVGSFIEKGEQNEAK</sequence>
<feature type="domain" description="Protein-glutamine gamma-glutamyltransferase-like C-terminal" evidence="2">
    <location>
        <begin position="142"/>
        <end position="192"/>
    </location>
</feature>
<evidence type="ECO:0000259" key="2">
    <source>
        <dbReference type="Pfam" id="PF13559"/>
    </source>
</evidence>
<dbReference type="EMBL" id="SMAG01000005">
    <property type="protein sequence ID" value="TCS93870.1"/>
    <property type="molecule type" value="Genomic_DNA"/>
</dbReference>
<name>A0A4R3L514_9BACL</name>
<dbReference type="AlphaFoldDB" id="A0A4R3L514"/>
<dbReference type="RefSeq" id="WP_131925206.1">
    <property type="nucleotide sequence ID" value="NZ_SMAG01000005.1"/>
</dbReference>
<proteinExistence type="predicted"/>
<dbReference type="InterPro" id="IPR025403">
    <property type="entry name" value="TgpA-like_C"/>
</dbReference>
<reference evidence="3 4" key="1">
    <citation type="submission" date="2019-03" db="EMBL/GenBank/DDBJ databases">
        <title>Genomic Encyclopedia of Type Strains, Phase IV (KMG-IV): sequencing the most valuable type-strain genomes for metagenomic binning, comparative biology and taxonomic classification.</title>
        <authorList>
            <person name="Goeker M."/>
        </authorList>
    </citation>
    <scope>NUCLEOTIDE SEQUENCE [LARGE SCALE GENOMIC DNA]</scope>
    <source>
        <strain evidence="3 4">DSM 45707</strain>
    </source>
</reference>
<evidence type="ECO:0000313" key="3">
    <source>
        <dbReference type="EMBL" id="TCS93870.1"/>
    </source>
</evidence>
<evidence type="ECO:0000256" key="1">
    <source>
        <dbReference type="SAM" id="Phobius"/>
    </source>
</evidence>
<keyword evidence="4" id="KW-1185">Reference proteome</keyword>
<keyword evidence="1" id="KW-0812">Transmembrane</keyword>